<dbReference type="SUPFAM" id="SSF56176">
    <property type="entry name" value="FAD-binding/transporter-associated domain-like"/>
    <property type="match status" value="1"/>
</dbReference>
<name>A0AAN7BG01_9PEZI</name>
<keyword evidence="9" id="KW-1185">Reference proteome</keyword>
<dbReference type="PANTHER" id="PTHR42973:SF9">
    <property type="entry name" value="FAD-BINDING PCMH-TYPE DOMAIN-CONTAINING PROTEIN-RELATED"/>
    <property type="match status" value="1"/>
</dbReference>
<evidence type="ECO:0000313" key="9">
    <source>
        <dbReference type="Proteomes" id="UP001301958"/>
    </source>
</evidence>
<feature type="signal peptide" evidence="6">
    <location>
        <begin position="1"/>
        <end position="21"/>
    </location>
</feature>
<dbReference type="Gene3D" id="3.30.465.10">
    <property type="match status" value="1"/>
</dbReference>
<evidence type="ECO:0000256" key="6">
    <source>
        <dbReference type="SAM" id="SignalP"/>
    </source>
</evidence>
<evidence type="ECO:0000256" key="5">
    <source>
        <dbReference type="ARBA" id="ARBA00023002"/>
    </source>
</evidence>
<comment type="cofactor">
    <cofactor evidence="1">
        <name>FAD</name>
        <dbReference type="ChEBI" id="CHEBI:57692"/>
    </cofactor>
</comment>
<feature type="chain" id="PRO_5043038252" description="FAD-binding PCMH-type domain-containing protein" evidence="6">
    <location>
        <begin position="22"/>
        <end position="492"/>
    </location>
</feature>
<reference evidence="8" key="1">
    <citation type="journal article" date="2023" name="Mol. Phylogenet. Evol.">
        <title>Genome-scale phylogeny and comparative genomics of the fungal order Sordariales.</title>
        <authorList>
            <person name="Hensen N."/>
            <person name="Bonometti L."/>
            <person name="Westerberg I."/>
            <person name="Brannstrom I.O."/>
            <person name="Guillou S."/>
            <person name="Cros-Aarteil S."/>
            <person name="Calhoun S."/>
            <person name="Haridas S."/>
            <person name="Kuo A."/>
            <person name="Mondo S."/>
            <person name="Pangilinan J."/>
            <person name="Riley R."/>
            <person name="LaButti K."/>
            <person name="Andreopoulos B."/>
            <person name="Lipzen A."/>
            <person name="Chen C."/>
            <person name="Yan M."/>
            <person name="Daum C."/>
            <person name="Ng V."/>
            <person name="Clum A."/>
            <person name="Steindorff A."/>
            <person name="Ohm R.A."/>
            <person name="Martin F."/>
            <person name="Silar P."/>
            <person name="Natvig D.O."/>
            <person name="Lalanne C."/>
            <person name="Gautier V."/>
            <person name="Ament-Velasquez S.L."/>
            <person name="Kruys A."/>
            <person name="Hutchinson M.I."/>
            <person name="Powell A.J."/>
            <person name="Barry K."/>
            <person name="Miller A.N."/>
            <person name="Grigoriev I.V."/>
            <person name="Debuchy R."/>
            <person name="Gladieux P."/>
            <person name="Hiltunen Thoren M."/>
            <person name="Johannesson H."/>
        </authorList>
    </citation>
    <scope>NUCLEOTIDE SEQUENCE</scope>
    <source>
        <strain evidence="8">CBS 990.96</strain>
    </source>
</reference>
<organism evidence="8 9">
    <name type="scientific">Podospora fimiseda</name>
    <dbReference type="NCBI Taxonomy" id="252190"/>
    <lineage>
        <taxon>Eukaryota</taxon>
        <taxon>Fungi</taxon>
        <taxon>Dikarya</taxon>
        <taxon>Ascomycota</taxon>
        <taxon>Pezizomycotina</taxon>
        <taxon>Sordariomycetes</taxon>
        <taxon>Sordariomycetidae</taxon>
        <taxon>Sordariales</taxon>
        <taxon>Podosporaceae</taxon>
        <taxon>Podospora</taxon>
    </lineage>
</organism>
<accession>A0AAN7BG01</accession>
<evidence type="ECO:0000313" key="8">
    <source>
        <dbReference type="EMBL" id="KAK4222714.1"/>
    </source>
</evidence>
<dbReference type="AlphaFoldDB" id="A0AAN7BG01"/>
<dbReference type="EMBL" id="MU865457">
    <property type="protein sequence ID" value="KAK4222714.1"/>
    <property type="molecule type" value="Genomic_DNA"/>
</dbReference>
<evidence type="ECO:0000256" key="4">
    <source>
        <dbReference type="ARBA" id="ARBA00022827"/>
    </source>
</evidence>
<feature type="domain" description="FAD-binding PCMH-type" evidence="7">
    <location>
        <begin position="62"/>
        <end position="234"/>
    </location>
</feature>
<keyword evidence="3" id="KW-0285">Flavoprotein</keyword>
<evidence type="ECO:0000256" key="3">
    <source>
        <dbReference type="ARBA" id="ARBA00022630"/>
    </source>
</evidence>
<comment type="caution">
    <text evidence="8">The sequence shown here is derived from an EMBL/GenBank/DDBJ whole genome shotgun (WGS) entry which is preliminary data.</text>
</comment>
<dbReference type="PROSITE" id="PS51387">
    <property type="entry name" value="FAD_PCMH"/>
    <property type="match status" value="1"/>
</dbReference>
<comment type="similarity">
    <text evidence="2">Belongs to the oxygen-dependent FAD-linked oxidoreductase family.</text>
</comment>
<dbReference type="Proteomes" id="UP001301958">
    <property type="component" value="Unassembled WGS sequence"/>
</dbReference>
<evidence type="ECO:0000259" key="7">
    <source>
        <dbReference type="PROSITE" id="PS51387"/>
    </source>
</evidence>
<dbReference type="PANTHER" id="PTHR42973">
    <property type="entry name" value="BINDING OXIDOREDUCTASE, PUTATIVE (AFU_ORTHOLOGUE AFUA_1G17690)-RELATED"/>
    <property type="match status" value="1"/>
</dbReference>
<dbReference type="InterPro" id="IPR050416">
    <property type="entry name" value="FAD-linked_Oxidoreductase"/>
</dbReference>
<sequence>MKFLQAAALTGIWLSSTLVHAAPRDILAAFSSPSNNWDAGTTITLPDNATVFQTATVRWNSNDAPGFAIAITPATEEDAAKAVTIAKNFNFPFLATGGRHSSSITLATIRDGLAIDLSALNSVRINTTAPSVTVGGGTRFRQVVDPLYNAGFYLPIGSCPCPGMVGATIGGGIGRYQGLDGLIIDNLLSVRIVTADGRLITASKDSNADLFWAVRGAGANFGVIVSATYRIHPLSRINNGQILSGDFVIPAASNGSYYDILASLQGTIPVELGTISIAIWNETLSEATILVNWVWLGNEQQGRRFFSRLNALNPIQTNIYTVPWNRLTAAAAFGLGTAICEPVRYNGYGLNFRNLSSSTYQEVFGIMDEFWRRYPDGRTSSVEIEIFAPHAVRRVANDATAYPWRDTLGYTLYSFAWATAETERVGERYGIRVRDAFARTAGFNGPAVYVSYAHGDETLEQMYGSNTRRLLQLKQKWDPQNRFRFFNNIARR</sequence>
<dbReference type="GO" id="GO:0071949">
    <property type="term" value="F:FAD binding"/>
    <property type="evidence" value="ECO:0007669"/>
    <property type="project" value="InterPro"/>
</dbReference>
<keyword evidence="6" id="KW-0732">Signal</keyword>
<dbReference type="InterPro" id="IPR006094">
    <property type="entry name" value="Oxid_FAD_bind_N"/>
</dbReference>
<dbReference type="InterPro" id="IPR012951">
    <property type="entry name" value="BBE"/>
</dbReference>
<gene>
    <name evidence="8" type="ORF">QBC38DRAFT_72154</name>
</gene>
<dbReference type="Pfam" id="PF01565">
    <property type="entry name" value="FAD_binding_4"/>
    <property type="match status" value="1"/>
</dbReference>
<keyword evidence="4" id="KW-0274">FAD</keyword>
<evidence type="ECO:0000256" key="2">
    <source>
        <dbReference type="ARBA" id="ARBA00005466"/>
    </source>
</evidence>
<dbReference type="InterPro" id="IPR036318">
    <property type="entry name" value="FAD-bd_PCMH-like_sf"/>
</dbReference>
<proteinExistence type="inferred from homology"/>
<protein>
    <recommendedName>
        <fullName evidence="7">FAD-binding PCMH-type domain-containing protein</fullName>
    </recommendedName>
</protein>
<dbReference type="InterPro" id="IPR016166">
    <property type="entry name" value="FAD-bd_PCMH"/>
</dbReference>
<dbReference type="GO" id="GO:0016491">
    <property type="term" value="F:oxidoreductase activity"/>
    <property type="evidence" value="ECO:0007669"/>
    <property type="project" value="UniProtKB-KW"/>
</dbReference>
<dbReference type="Pfam" id="PF08031">
    <property type="entry name" value="BBE"/>
    <property type="match status" value="1"/>
</dbReference>
<evidence type="ECO:0000256" key="1">
    <source>
        <dbReference type="ARBA" id="ARBA00001974"/>
    </source>
</evidence>
<dbReference type="Gene3D" id="3.40.462.20">
    <property type="match status" value="1"/>
</dbReference>
<keyword evidence="5" id="KW-0560">Oxidoreductase</keyword>
<reference evidence="8" key="2">
    <citation type="submission" date="2023-05" db="EMBL/GenBank/DDBJ databases">
        <authorList>
            <consortium name="Lawrence Berkeley National Laboratory"/>
            <person name="Steindorff A."/>
            <person name="Hensen N."/>
            <person name="Bonometti L."/>
            <person name="Westerberg I."/>
            <person name="Brannstrom I.O."/>
            <person name="Guillou S."/>
            <person name="Cros-Aarteil S."/>
            <person name="Calhoun S."/>
            <person name="Haridas S."/>
            <person name="Kuo A."/>
            <person name="Mondo S."/>
            <person name="Pangilinan J."/>
            <person name="Riley R."/>
            <person name="Labutti K."/>
            <person name="Andreopoulos B."/>
            <person name="Lipzen A."/>
            <person name="Chen C."/>
            <person name="Yanf M."/>
            <person name="Daum C."/>
            <person name="Ng V."/>
            <person name="Clum A."/>
            <person name="Ohm R."/>
            <person name="Martin F."/>
            <person name="Silar P."/>
            <person name="Natvig D."/>
            <person name="Lalanne C."/>
            <person name="Gautier V."/>
            <person name="Ament-Velasquez S.L."/>
            <person name="Kruys A."/>
            <person name="Hutchinson M.I."/>
            <person name="Powell A.J."/>
            <person name="Barry K."/>
            <person name="Miller A.N."/>
            <person name="Grigoriev I.V."/>
            <person name="Debuchy R."/>
            <person name="Gladieux P."/>
            <person name="Thoren M.H."/>
            <person name="Johannesson H."/>
        </authorList>
    </citation>
    <scope>NUCLEOTIDE SEQUENCE</scope>
    <source>
        <strain evidence="8">CBS 990.96</strain>
    </source>
</reference>
<dbReference type="InterPro" id="IPR016169">
    <property type="entry name" value="FAD-bd_PCMH_sub2"/>
</dbReference>